<gene>
    <name evidence="1" type="ORF">MRB53_030229</name>
</gene>
<dbReference type="EMBL" id="CM056818">
    <property type="protein sequence ID" value="KAJ8621700.1"/>
    <property type="molecule type" value="Genomic_DNA"/>
</dbReference>
<name>A0ACC2KL16_PERAE</name>
<reference evidence="1 2" key="1">
    <citation type="journal article" date="2022" name="Hortic Res">
        <title>A haplotype resolved chromosomal level avocado genome allows analysis of novel avocado genes.</title>
        <authorList>
            <person name="Nath O."/>
            <person name="Fletcher S.J."/>
            <person name="Hayward A."/>
            <person name="Shaw L.M."/>
            <person name="Masouleh A.K."/>
            <person name="Furtado A."/>
            <person name="Henry R.J."/>
            <person name="Mitter N."/>
        </authorList>
    </citation>
    <scope>NUCLEOTIDE SEQUENCE [LARGE SCALE GENOMIC DNA]</scope>
    <source>
        <strain evidence="2">cv. Hass</strain>
    </source>
</reference>
<evidence type="ECO:0000313" key="2">
    <source>
        <dbReference type="Proteomes" id="UP001234297"/>
    </source>
</evidence>
<comment type="caution">
    <text evidence="1">The sequence shown here is derived from an EMBL/GenBank/DDBJ whole genome shotgun (WGS) entry which is preliminary data.</text>
</comment>
<accession>A0ACC2KL16</accession>
<proteinExistence type="predicted"/>
<evidence type="ECO:0000313" key="1">
    <source>
        <dbReference type="EMBL" id="KAJ8621700.1"/>
    </source>
</evidence>
<keyword evidence="2" id="KW-1185">Reference proteome</keyword>
<dbReference type="Proteomes" id="UP001234297">
    <property type="component" value="Chromosome 10"/>
</dbReference>
<sequence length="500" mass="56561">MKSGLSGSNSSGDQTTLAEARRINNFFSPQLPFSLFKNISQLPKFASPPKNPTSFSVPMAKRRDRRAPPGPDSRTPPALAAEGARTIDAVTHTRISIFFFFLFLFLPIVSILVYRLIYPPQTYTDTYKDTNASGSVYERGLVRADVSYKEILAENSKVSANKSSRHYSYPVLAYVTPWNSKGYEIAKRFTSKFTHLSPVWYELKSEGFQLVLEGRHNADIGWISELRTNGNVLVLPRVVLEAFPTQLLRKKQQWQKAIDLIVTECKDMGYDGVVLESWSRWAAYRVLDDKDMRGMALDFVKRLAKSLHSVHLERNNSNRHLQLVYVIPAPRSEELKNYDFGPDDFQSLSEDVDGFSLMTYDFSGPHSPGPNAPLNWIRSSLQMLLGDTANGSPSHVDKIFLGINFYGNDFILSEGSGGGAVTGREYLSLMEKHRPVLQWKDNFAEHFFIYSDNHINHAVFYPSLKSISLRLAEARSWGAGISIWEIGQELENYGTPELKF</sequence>
<protein>
    <submittedName>
        <fullName evidence="1">Uncharacterized protein</fullName>
    </submittedName>
</protein>
<organism evidence="1 2">
    <name type="scientific">Persea americana</name>
    <name type="common">Avocado</name>
    <dbReference type="NCBI Taxonomy" id="3435"/>
    <lineage>
        <taxon>Eukaryota</taxon>
        <taxon>Viridiplantae</taxon>
        <taxon>Streptophyta</taxon>
        <taxon>Embryophyta</taxon>
        <taxon>Tracheophyta</taxon>
        <taxon>Spermatophyta</taxon>
        <taxon>Magnoliopsida</taxon>
        <taxon>Magnoliidae</taxon>
        <taxon>Laurales</taxon>
        <taxon>Lauraceae</taxon>
        <taxon>Persea</taxon>
    </lineage>
</organism>